<sequence length="448" mass="51017">MAGTSDKYFTMQGSGNPVSASGQGEKAGPQASSSSDCSSSLLSHRKQLLMMKPKLSGSLHRKVLITCTRHDGNTRPNPGTLPDGSVAHRHPEERYVVKHCLDEGESYCEFGKNDRFPELPKREANNFALENSSIPKKKIIHKKVSIEDLPKKEGHFLTIAYATANHYDLKALKEGLIQEKLYEPERLKSNELGDVVVANAMYNVGLEPREIFFFQEGAVVFWNCSDLEASNVLDFVKRFEKDSYPRDVVEKERELMTYIYQPNAKRCHLQESCFVLTPNRNNALERYTFSHAMAQSARLGAWEAQLGKLAAAVRVASGDLELGGTSKIDKDSVVRKLGELFSLRHRLNVESDLLDTPDFYWEEEELERLYSGTIAYFTIPKRTRVLNERIAHCVELLQLLSSWAADRHHVRLEWMIIILILIEVCFELLHFFERYLEPTSAVPYNVDD</sequence>
<evidence type="ECO:0000259" key="3">
    <source>
        <dbReference type="Pfam" id="PF02582"/>
    </source>
</evidence>
<protein>
    <submittedName>
        <fullName evidence="4">Required for meiotic nuclear division protein 1 homolog</fullName>
    </submittedName>
</protein>
<dbReference type="PANTHER" id="PTHR16255">
    <property type="entry name" value="REQUIRED FOR MEIOTIC NUCLEAR DIVISION PROTEIN 1 HOMOLOG"/>
    <property type="match status" value="1"/>
</dbReference>
<feature type="compositionally biased region" description="Polar residues" evidence="2">
    <location>
        <begin position="11"/>
        <end position="22"/>
    </location>
</feature>
<feature type="region of interest" description="Disordered" evidence="2">
    <location>
        <begin position="68"/>
        <end position="87"/>
    </location>
</feature>
<organism evidence="4 5">
    <name type="scientific">Eumeta variegata</name>
    <name type="common">Bagworm moth</name>
    <name type="synonym">Eumeta japonica</name>
    <dbReference type="NCBI Taxonomy" id="151549"/>
    <lineage>
        <taxon>Eukaryota</taxon>
        <taxon>Metazoa</taxon>
        <taxon>Ecdysozoa</taxon>
        <taxon>Arthropoda</taxon>
        <taxon>Hexapoda</taxon>
        <taxon>Insecta</taxon>
        <taxon>Pterygota</taxon>
        <taxon>Neoptera</taxon>
        <taxon>Endopterygota</taxon>
        <taxon>Lepidoptera</taxon>
        <taxon>Glossata</taxon>
        <taxon>Ditrysia</taxon>
        <taxon>Tineoidea</taxon>
        <taxon>Psychidae</taxon>
        <taxon>Oiketicinae</taxon>
        <taxon>Eumeta</taxon>
    </lineage>
</organism>
<reference evidence="4 5" key="1">
    <citation type="journal article" date="2019" name="Commun. Biol.">
        <title>The bagworm genome reveals a unique fibroin gene that provides high tensile strength.</title>
        <authorList>
            <person name="Kono N."/>
            <person name="Nakamura H."/>
            <person name="Ohtoshi R."/>
            <person name="Tomita M."/>
            <person name="Numata K."/>
            <person name="Arakawa K."/>
        </authorList>
    </citation>
    <scope>NUCLEOTIDE SEQUENCE [LARGE SCALE GENOMIC DNA]</scope>
</reference>
<evidence type="ECO:0000256" key="2">
    <source>
        <dbReference type="SAM" id="MobiDB-lite"/>
    </source>
</evidence>
<dbReference type="InterPro" id="IPR051624">
    <property type="entry name" value="RMD1/Sad1-interacting"/>
</dbReference>
<dbReference type="EMBL" id="BGZK01000154">
    <property type="protein sequence ID" value="GBP23898.1"/>
    <property type="molecule type" value="Genomic_DNA"/>
</dbReference>
<dbReference type="InterPro" id="IPR003734">
    <property type="entry name" value="DUF155"/>
</dbReference>
<evidence type="ECO:0000313" key="4">
    <source>
        <dbReference type="EMBL" id="GBP23898.1"/>
    </source>
</evidence>
<comment type="caution">
    <text evidence="4">The sequence shown here is derived from an EMBL/GenBank/DDBJ whole genome shotgun (WGS) entry which is preliminary data.</text>
</comment>
<dbReference type="STRING" id="151549.A0A4C1UC10"/>
<name>A0A4C1UC10_EUMVA</name>
<dbReference type="Proteomes" id="UP000299102">
    <property type="component" value="Unassembled WGS sequence"/>
</dbReference>
<comment type="similarity">
    <text evidence="1">Belongs to the RMD1/sif2 family.</text>
</comment>
<dbReference type="OrthoDB" id="242766at2759"/>
<dbReference type="GO" id="GO:0070131">
    <property type="term" value="P:positive regulation of mitochondrial translation"/>
    <property type="evidence" value="ECO:0007669"/>
    <property type="project" value="TreeGrafter"/>
</dbReference>
<evidence type="ECO:0000256" key="1">
    <source>
        <dbReference type="ARBA" id="ARBA00008306"/>
    </source>
</evidence>
<dbReference type="Pfam" id="PF02582">
    <property type="entry name" value="DUF155"/>
    <property type="match status" value="1"/>
</dbReference>
<gene>
    <name evidence="4" type="primary">Rmnd1</name>
    <name evidence="4" type="ORF">EVAR_86275_1</name>
</gene>
<dbReference type="AlphaFoldDB" id="A0A4C1UC10"/>
<accession>A0A4C1UC10</accession>
<keyword evidence="5" id="KW-1185">Reference proteome</keyword>
<proteinExistence type="inferred from homology"/>
<dbReference type="PANTHER" id="PTHR16255:SF1">
    <property type="entry name" value="REQUIRED FOR MEIOTIC NUCLEAR DIVISION PROTEIN 1 HOMOLOG"/>
    <property type="match status" value="1"/>
</dbReference>
<feature type="region of interest" description="Disordered" evidence="2">
    <location>
        <begin position="1"/>
        <end position="39"/>
    </location>
</feature>
<dbReference type="GO" id="GO:0005739">
    <property type="term" value="C:mitochondrion"/>
    <property type="evidence" value="ECO:0007669"/>
    <property type="project" value="UniProtKB-ARBA"/>
</dbReference>
<evidence type="ECO:0000313" key="5">
    <source>
        <dbReference type="Proteomes" id="UP000299102"/>
    </source>
</evidence>
<feature type="domain" description="DUF155" evidence="3">
    <location>
        <begin position="211"/>
        <end position="387"/>
    </location>
</feature>